<comment type="caution">
    <text evidence="2">The sequence shown here is derived from an EMBL/GenBank/DDBJ whole genome shotgun (WGS) entry which is preliminary data.</text>
</comment>
<dbReference type="Gene3D" id="3.60.10.10">
    <property type="entry name" value="Endonuclease/exonuclease/phosphatase"/>
    <property type="match status" value="1"/>
</dbReference>
<evidence type="ECO:0000313" key="3">
    <source>
        <dbReference type="Proteomes" id="UP001209318"/>
    </source>
</evidence>
<dbReference type="RefSeq" id="WP_263071869.1">
    <property type="nucleotide sequence ID" value="NZ_JAOUSF010000001.1"/>
</dbReference>
<keyword evidence="2" id="KW-0540">Nuclease</keyword>
<organism evidence="2 3">
    <name type="scientific">Perspicuibacillus lycopersici</name>
    <dbReference type="NCBI Taxonomy" id="1325689"/>
    <lineage>
        <taxon>Bacteria</taxon>
        <taxon>Bacillati</taxon>
        <taxon>Bacillota</taxon>
        <taxon>Bacilli</taxon>
        <taxon>Bacillales</taxon>
        <taxon>Bacillaceae</taxon>
        <taxon>Perspicuibacillus</taxon>
    </lineage>
</organism>
<dbReference type="CDD" id="cd09083">
    <property type="entry name" value="EEP-1"/>
    <property type="match status" value="1"/>
</dbReference>
<accession>A0AAE3LLS2</accession>
<dbReference type="PANTHER" id="PTHR12121:SF36">
    <property type="entry name" value="ENDONUCLEASE_EXONUCLEASE_PHOSPHATASE DOMAIN-CONTAINING PROTEIN"/>
    <property type="match status" value="1"/>
</dbReference>
<dbReference type="InterPro" id="IPR050410">
    <property type="entry name" value="CCR4/nocturin_mRNA_transcr"/>
</dbReference>
<dbReference type="GO" id="GO:0004519">
    <property type="term" value="F:endonuclease activity"/>
    <property type="evidence" value="ECO:0007669"/>
    <property type="project" value="UniProtKB-KW"/>
</dbReference>
<dbReference type="GO" id="GO:0000175">
    <property type="term" value="F:3'-5'-RNA exonuclease activity"/>
    <property type="evidence" value="ECO:0007669"/>
    <property type="project" value="TreeGrafter"/>
</dbReference>
<evidence type="ECO:0000313" key="2">
    <source>
        <dbReference type="EMBL" id="MCU9612685.1"/>
    </source>
</evidence>
<name>A0AAE3LLS2_9BACI</name>
<dbReference type="Proteomes" id="UP001209318">
    <property type="component" value="Unassembled WGS sequence"/>
</dbReference>
<dbReference type="AlphaFoldDB" id="A0AAE3LLS2"/>
<keyword evidence="2" id="KW-0378">Hydrolase</keyword>
<dbReference type="SUPFAM" id="SSF56219">
    <property type="entry name" value="DNase I-like"/>
    <property type="match status" value="1"/>
</dbReference>
<keyword evidence="2" id="KW-0255">Endonuclease</keyword>
<proteinExistence type="predicted"/>
<dbReference type="EMBL" id="JAOUSF010000001">
    <property type="protein sequence ID" value="MCU9612685.1"/>
    <property type="molecule type" value="Genomic_DNA"/>
</dbReference>
<protein>
    <submittedName>
        <fullName evidence="2">Endonuclease/exonuclease/phosphatase family protein</fullName>
    </submittedName>
</protein>
<dbReference type="InterPro" id="IPR036691">
    <property type="entry name" value="Endo/exonu/phosph_ase_sf"/>
</dbReference>
<evidence type="ECO:0000259" key="1">
    <source>
        <dbReference type="Pfam" id="PF03372"/>
    </source>
</evidence>
<feature type="domain" description="Endonuclease/exonuclease/phosphatase" evidence="1">
    <location>
        <begin position="6"/>
        <end position="255"/>
    </location>
</feature>
<dbReference type="Pfam" id="PF03372">
    <property type="entry name" value="Exo_endo_phos"/>
    <property type="match status" value="1"/>
</dbReference>
<reference evidence="2" key="1">
    <citation type="submission" date="2022-10" db="EMBL/GenBank/DDBJ databases">
        <title>Description of Fervidibacillus gen. nov. in the family Fervidibacillaceae fam. nov. with two species, Fervidibacillus albus sp. nov., and Fervidibacillus halotolerans sp. nov., isolated from tidal flat sediments.</title>
        <authorList>
            <person name="Kwon K.K."/>
            <person name="Yang S.-H."/>
        </authorList>
    </citation>
    <scope>NUCLEOTIDE SEQUENCE</scope>
    <source>
        <strain evidence="2">JCM 19140</strain>
    </source>
</reference>
<dbReference type="PANTHER" id="PTHR12121">
    <property type="entry name" value="CARBON CATABOLITE REPRESSOR PROTEIN 4"/>
    <property type="match status" value="1"/>
</dbReference>
<dbReference type="InterPro" id="IPR005135">
    <property type="entry name" value="Endo/exonuclease/phosphatase"/>
</dbReference>
<sequence>MEFSVMTYNLRVDIPNDRLNAWSFRQEKVVKMIEKHKPIIIGTQEGLLYMLEALEENLPEYEWIGEGRRGGKRDEYCAIFYQKQLLQVVDNGQFWLSEQPLVANSISWESDFPRICTWVRFRFLADPMQQFIVYNTHLDHISQKARENGIHLILEKIKEHQEKTNLPIILMGDFNSTPENNVIRFLHGTQPIHNVVTELRDAYEKLQGQLGSTYHAFEGVKDGEPIDYIFVTNNIQVLETKIDRDKIENSFPSDHYPVITRVQL</sequence>
<keyword evidence="3" id="KW-1185">Reference proteome</keyword>
<gene>
    <name evidence="2" type="ORF">OEV98_03785</name>
</gene>